<dbReference type="SUPFAM" id="SSF46689">
    <property type="entry name" value="Homeodomain-like"/>
    <property type="match status" value="1"/>
</dbReference>
<dbReference type="PANTHER" id="PTHR48472:SF1">
    <property type="entry name" value="TC1-LIKE TRANSPOSASE DDE DOMAIN-CONTAINING PROTEIN"/>
    <property type="match status" value="1"/>
</dbReference>
<dbReference type="Gene3D" id="1.10.10.10">
    <property type="entry name" value="Winged helix-like DNA-binding domain superfamily/Winged helix DNA-binding domain"/>
    <property type="match status" value="1"/>
</dbReference>
<dbReference type="PANTHER" id="PTHR48472">
    <property type="entry name" value="TC1-LIKE TRANSPOSASE DDE DOMAIN-CONTAINING PROTEIN"/>
    <property type="match status" value="1"/>
</dbReference>
<evidence type="ECO:0000313" key="2">
    <source>
        <dbReference type="Proteomes" id="UP000054144"/>
    </source>
</evidence>
<evidence type="ECO:0000313" key="1">
    <source>
        <dbReference type="EMBL" id="KIY53709.1"/>
    </source>
</evidence>
<dbReference type="InterPro" id="IPR036388">
    <property type="entry name" value="WH-like_DNA-bd_sf"/>
</dbReference>
<dbReference type="InterPro" id="IPR009057">
    <property type="entry name" value="Homeodomain-like_sf"/>
</dbReference>
<keyword evidence="2" id="KW-1185">Reference proteome</keyword>
<protein>
    <recommendedName>
        <fullName evidence="3">Homeodomain-like protein</fullName>
    </recommendedName>
</protein>
<sequence length="138" mass="15605">MARGKPVSDDLRASIVRQYTAGLSVFEILAHTGVSERQIYRVLADYKVTGSSAKPPKRETRGRHLYLRPEEIQFIQGLVNDNCDIYLDELQEALSDVVGAKTSLTTVFKTLHQEGYSFKKVCVPWFLLKLLDIIGYPT</sequence>
<dbReference type="Proteomes" id="UP000054144">
    <property type="component" value="Unassembled WGS sequence"/>
</dbReference>
<name>A0A0D7APN8_9AGAR</name>
<dbReference type="Pfam" id="PF13551">
    <property type="entry name" value="HTH_29"/>
    <property type="match status" value="1"/>
</dbReference>
<accession>A0A0D7APN8</accession>
<dbReference type="OrthoDB" id="2266637at2759"/>
<organism evidence="1 2">
    <name type="scientific">Fistulina hepatica ATCC 64428</name>
    <dbReference type="NCBI Taxonomy" id="1128425"/>
    <lineage>
        <taxon>Eukaryota</taxon>
        <taxon>Fungi</taxon>
        <taxon>Dikarya</taxon>
        <taxon>Basidiomycota</taxon>
        <taxon>Agaricomycotina</taxon>
        <taxon>Agaricomycetes</taxon>
        <taxon>Agaricomycetidae</taxon>
        <taxon>Agaricales</taxon>
        <taxon>Fistulinaceae</taxon>
        <taxon>Fistulina</taxon>
    </lineage>
</organism>
<gene>
    <name evidence="1" type="ORF">FISHEDRAFT_32829</name>
</gene>
<proteinExistence type="predicted"/>
<reference evidence="1 2" key="1">
    <citation type="journal article" date="2015" name="Fungal Genet. Biol.">
        <title>Evolution of novel wood decay mechanisms in Agaricales revealed by the genome sequences of Fistulina hepatica and Cylindrobasidium torrendii.</title>
        <authorList>
            <person name="Floudas D."/>
            <person name="Held B.W."/>
            <person name="Riley R."/>
            <person name="Nagy L.G."/>
            <person name="Koehler G."/>
            <person name="Ransdell A.S."/>
            <person name="Younus H."/>
            <person name="Chow J."/>
            <person name="Chiniquy J."/>
            <person name="Lipzen A."/>
            <person name="Tritt A."/>
            <person name="Sun H."/>
            <person name="Haridas S."/>
            <person name="LaButti K."/>
            <person name="Ohm R.A."/>
            <person name="Kues U."/>
            <person name="Blanchette R.A."/>
            <person name="Grigoriev I.V."/>
            <person name="Minto R.E."/>
            <person name="Hibbett D.S."/>
        </authorList>
    </citation>
    <scope>NUCLEOTIDE SEQUENCE [LARGE SCALE GENOMIC DNA]</scope>
    <source>
        <strain evidence="1 2">ATCC 64428</strain>
    </source>
</reference>
<dbReference type="AlphaFoldDB" id="A0A0D7APN8"/>
<evidence type="ECO:0008006" key="3">
    <source>
        <dbReference type="Google" id="ProtNLM"/>
    </source>
</evidence>
<dbReference type="EMBL" id="KN881591">
    <property type="protein sequence ID" value="KIY53709.1"/>
    <property type="molecule type" value="Genomic_DNA"/>
</dbReference>